<keyword evidence="1" id="KW-0479">Metal-binding</keyword>
<proteinExistence type="predicted"/>
<dbReference type="AlphaFoldDB" id="A0AAV9NBN6"/>
<name>A0AAV9NBN6_9EURO</name>
<gene>
    <name evidence="3" type="ORF">LTR84_003039</name>
</gene>
<feature type="chain" id="PRO_5043765502" description="Cytochrome P450" evidence="2">
    <location>
        <begin position="21"/>
        <end position="526"/>
    </location>
</feature>
<dbReference type="PANTHER" id="PTHR24305">
    <property type="entry name" value="CYTOCHROME P450"/>
    <property type="match status" value="1"/>
</dbReference>
<dbReference type="RefSeq" id="XP_064705614.1">
    <property type="nucleotide sequence ID" value="XM_064846634.1"/>
</dbReference>
<dbReference type="GO" id="GO:0004497">
    <property type="term" value="F:monooxygenase activity"/>
    <property type="evidence" value="ECO:0007669"/>
    <property type="project" value="InterPro"/>
</dbReference>
<dbReference type="Gene3D" id="1.10.630.10">
    <property type="entry name" value="Cytochrome P450"/>
    <property type="match status" value="1"/>
</dbReference>
<organism evidence="3 4">
    <name type="scientific">Exophiala bonariae</name>
    <dbReference type="NCBI Taxonomy" id="1690606"/>
    <lineage>
        <taxon>Eukaryota</taxon>
        <taxon>Fungi</taxon>
        <taxon>Dikarya</taxon>
        <taxon>Ascomycota</taxon>
        <taxon>Pezizomycotina</taxon>
        <taxon>Eurotiomycetes</taxon>
        <taxon>Chaetothyriomycetidae</taxon>
        <taxon>Chaetothyriales</taxon>
        <taxon>Herpotrichiellaceae</taxon>
        <taxon>Exophiala</taxon>
    </lineage>
</organism>
<keyword evidence="2" id="KW-0732">Signal</keyword>
<dbReference type="GeneID" id="89971233"/>
<dbReference type="Pfam" id="PF00067">
    <property type="entry name" value="p450"/>
    <property type="match status" value="1"/>
</dbReference>
<evidence type="ECO:0000256" key="2">
    <source>
        <dbReference type="SAM" id="SignalP"/>
    </source>
</evidence>
<dbReference type="PRINTS" id="PR00385">
    <property type="entry name" value="P450"/>
</dbReference>
<dbReference type="PANTHER" id="PTHR24305:SF172">
    <property type="entry name" value="P450, PUTATIVE (EUROFUNG)-RELATED"/>
    <property type="match status" value="1"/>
</dbReference>
<dbReference type="Proteomes" id="UP001358417">
    <property type="component" value="Unassembled WGS sequence"/>
</dbReference>
<feature type="binding site" description="axial binding residue" evidence="1">
    <location>
        <position position="461"/>
    </location>
    <ligand>
        <name>heme</name>
        <dbReference type="ChEBI" id="CHEBI:30413"/>
    </ligand>
    <ligandPart>
        <name>Fe</name>
        <dbReference type="ChEBI" id="CHEBI:18248"/>
    </ligandPart>
</feature>
<sequence length="526" mass="59392">MIIVAFLLLLLVVLVPLVNHYKDPKGLRRFPTPSFWALTPLWAAYHNWHGRRFLAVDEAHRRRGPVLRLGPEHLSFASPGAYKEIYGHGSAIIKDVFYDNLAGKNPAMANTSSRPLHSERRKAVSAIFAAKHVSSMEPKVQYSVEKLLYAIQAKAEGRMVSTSDEYPANNGVFDLRPWMNMFSFDAFSNMMWSSCYNFLDRGNDSCFAMDHKGAVTTVNAMKTFQSGVHWNTICAQFSPPIYSLGRWLTSSTADKQAADHFAGMARYLTVQRIKMKPEEPDFFTNLPYDEASEKSRTTLNIDQLVAECDTYLNAGNDTTQISLTNTMFELASHPEKQQKLYDILLQGLPESSRPVASYTELCQIPYLRAVLDESFRLLPPVRFGLLRRTTGHGATISGHTIPAGVTVSSSVYTMHRDSNLFHNPSEWIPERWLPDTHHVSDAERQNLKDYVLPFTLGGRACIGRNLAYMELSICVAAMVLSFEWTITPEAKKSFTHYERFNSSPVCLMISAKARCDEKLSSEWNSS</sequence>
<evidence type="ECO:0000256" key="1">
    <source>
        <dbReference type="PIRSR" id="PIRSR602401-1"/>
    </source>
</evidence>
<dbReference type="PRINTS" id="PR00463">
    <property type="entry name" value="EP450I"/>
</dbReference>
<keyword evidence="4" id="KW-1185">Reference proteome</keyword>
<keyword evidence="1" id="KW-0349">Heme</keyword>
<dbReference type="InterPro" id="IPR001128">
    <property type="entry name" value="Cyt_P450"/>
</dbReference>
<dbReference type="InterPro" id="IPR036396">
    <property type="entry name" value="Cyt_P450_sf"/>
</dbReference>
<protein>
    <recommendedName>
        <fullName evidence="5">Cytochrome P450</fullName>
    </recommendedName>
</protein>
<dbReference type="GO" id="GO:0016705">
    <property type="term" value="F:oxidoreductase activity, acting on paired donors, with incorporation or reduction of molecular oxygen"/>
    <property type="evidence" value="ECO:0007669"/>
    <property type="project" value="InterPro"/>
</dbReference>
<dbReference type="EMBL" id="JAVRRD010000015">
    <property type="protein sequence ID" value="KAK5051387.1"/>
    <property type="molecule type" value="Genomic_DNA"/>
</dbReference>
<dbReference type="GO" id="GO:0020037">
    <property type="term" value="F:heme binding"/>
    <property type="evidence" value="ECO:0007669"/>
    <property type="project" value="InterPro"/>
</dbReference>
<dbReference type="GO" id="GO:0005506">
    <property type="term" value="F:iron ion binding"/>
    <property type="evidence" value="ECO:0007669"/>
    <property type="project" value="InterPro"/>
</dbReference>
<dbReference type="InterPro" id="IPR050121">
    <property type="entry name" value="Cytochrome_P450_monoxygenase"/>
</dbReference>
<keyword evidence="1" id="KW-0408">Iron</keyword>
<feature type="signal peptide" evidence="2">
    <location>
        <begin position="1"/>
        <end position="20"/>
    </location>
</feature>
<dbReference type="SUPFAM" id="SSF48264">
    <property type="entry name" value="Cytochrome P450"/>
    <property type="match status" value="1"/>
</dbReference>
<comment type="caution">
    <text evidence="3">The sequence shown here is derived from an EMBL/GenBank/DDBJ whole genome shotgun (WGS) entry which is preliminary data.</text>
</comment>
<evidence type="ECO:0000313" key="3">
    <source>
        <dbReference type="EMBL" id="KAK5051387.1"/>
    </source>
</evidence>
<accession>A0AAV9NBN6</accession>
<evidence type="ECO:0008006" key="5">
    <source>
        <dbReference type="Google" id="ProtNLM"/>
    </source>
</evidence>
<comment type="cofactor">
    <cofactor evidence="1">
        <name>heme</name>
        <dbReference type="ChEBI" id="CHEBI:30413"/>
    </cofactor>
</comment>
<dbReference type="InterPro" id="IPR002401">
    <property type="entry name" value="Cyt_P450_E_grp-I"/>
</dbReference>
<evidence type="ECO:0000313" key="4">
    <source>
        <dbReference type="Proteomes" id="UP001358417"/>
    </source>
</evidence>
<reference evidence="3 4" key="1">
    <citation type="submission" date="2023-08" db="EMBL/GenBank/DDBJ databases">
        <title>Black Yeasts Isolated from many extreme environments.</title>
        <authorList>
            <person name="Coleine C."/>
            <person name="Stajich J.E."/>
            <person name="Selbmann L."/>
        </authorList>
    </citation>
    <scope>NUCLEOTIDE SEQUENCE [LARGE SCALE GENOMIC DNA]</scope>
    <source>
        <strain evidence="3 4">CCFEE 5792</strain>
    </source>
</reference>